<evidence type="ECO:0000313" key="2">
    <source>
        <dbReference type="EMBL" id="CAJ1406413.1"/>
    </source>
</evidence>
<evidence type="ECO:0000256" key="1">
    <source>
        <dbReference type="SAM" id="MobiDB-lite"/>
    </source>
</evidence>
<dbReference type="InterPro" id="IPR009030">
    <property type="entry name" value="Growth_fac_rcpt_cys_sf"/>
</dbReference>
<keyword evidence="3" id="KW-1185">Reference proteome</keyword>
<accession>A0AA36JHP7</accession>
<dbReference type="Proteomes" id="UP001178507">
    <property type="component" value="Unassembled WGS sequence"/>
</dbReference>
<evidence type="ECO:0000313" key="3">
    <source>
        <dbReference type="Proteomes" id="UP001178507"/>
    </source>
</evidence>
<gene>
    <name evidence="2" type="ORF">EVOR1521_LOCUS28384</name>
</gene>
<dbReference type="SUPFAM" id="SSF57184">
    <property type="entry name" value="Growth factor receptor domain"/>
    <property type="match status" value="1"/>
</dbReference>
<name>A0AA36JHP7_9DINO</name>
<proteinExistence type="predicted"/>
<comment type="caution">
    <text evidence="2">The sequence shown here is derived from an EMBL/GenBank/DDBJ whole genome shotgun (WGS) entry which is preliminary data.</text>
</comment>
<feature type="region of interest" description="Disordered" evidence="1">
    <location>
        <begin position="1825"/>
        <end position="1880"/>
    </location>
</feature>
<feature type="compositionally biased region" description="Polar residues" evidence="1">
    <location>
        <begin position="1871"/>
        <end position="1880"/>
    </location>
</feature>
<sequence>MFGFCETARQGSWGDGETLQVCDTVSGQHVFTHMKWTNSSCPFVCLEADKYPAARVCESTTAGYWSPACNNSLLPCDAPAGMSASGFGAVGHFTSPGGGAADGCEITMAFPAARPFHLSLAVATLTPPFTVELFVNMTLDAIPVGESSSSSIAVLCGSFPSWYVALRRVSSGQAQIVFYHSRITLASHISAEDSSISSGAFSWDNSREPWRHLAVVVVPNVATQHNVFFYVDSVFVSSGYRSISATDIVAAPNVEPSYGVFHVGPVNIQRFPALLSSGRPYYDLPMFTAQLDEVRVHQEALDGLTLGWQVTELRRLSACNTPYEQRDGSACHAPARLTPPNTTLEQSVCRTGYEECGAMPGVCMEVCPGNLLRQADCSCDCPPAYFQTWLASAVHLTGSGQVKNATVYDAEHQILGQLGTETLPRRIALPGPSQVALVSVWGGGTASSVSLEVETPAPESQRLLVPELWSSPLQADRPTLLHHRAALGYDDPTLRCAQCPGAAPRSVLPRKDAIACRCAEGYGANLLGKCVPELGPLQAPVINLANGSFHTAGTRVRLSFMPGLEVEGPWLLTIRYEYGTFPNAPNCDTSPKYEESGDTPGLDIIRRQESVTVRAVACHPMHQISLETRVELFGNDHMNPPRCEVVLGNLSTDTTYAEQLQVALVVDTHTDATIFYELQTLPLGSTELLSGSKLTYSTPLLLATPGTVTISFWAEKLGFDTSSRSSCSFAIDGAARRQLILRWEDSPLQGFSSSESAFLVPRDLSTLAFVLEVPGVSDLSTFELQTRLHRGSLGTTSWTRLPSAVVQVPLDENLEAPNKTTLLQVDWRLKEPGYVWTSPGSLRVLVVRTRTEAVTISGEPVVLWNLGDSWTEGPLRDIALKQTHRVQLVQPNPSARVLFSVQAGIGQPEVASGPLLAAKSSNFSSLSTGFLERFRSGLPAQLPEEMPTACGGAALLQAVEVPKLCDYLGPFEVLGGAVVTAYAIIAGHLESVASSLLLPKELPPSQEDLSFQAPAQVDGSAMTISEEQVQVLPSTATSMTFSVGHPDAERQSCVLATPYGASPATLHACSWLFYNGPRKLYLENLMREAGLEVSAAVSLNVTVLTTVRRPGYLWSYPIASSFLWLREQTPVPQVVQVLEPGAAAPAAMVWLQAQEGNAAECYFTLHYETLRPADVPSPFLVEVPALTATVDSLSLAFRPTSRHTAALKADAWSADLELCAWPAVCVLPMNGTLPTLLVQAPAGYSRLCAWALWQGYLESAPACKLLGSGQTVAVEPSFVAEADVVPDRSDVVVPQEAGWEPTLRAQLLRLRGPDENSTSGRRLGAQLLPLVLPRTHPLQWRVGTSAVDARVLLQPGLTQSTLTADMEFSAWQDLALEAAAPLLPLPSRQTWDHILMVVDVRLLTGVDRWSAEVRSAALLMTGMQPSLSVQWAGRSILLETRANSTIYFKWLEGTAVSTFGEELIQTQADINSVADAFAVNPAATLHPSSDPSLCTVYETSDASKQRELCQLEGSLLELALPSDGRWTLWAVSFGQGLGAVPVTFTVEPMCHAPQHVAYAATVSCAEGAQIESGAVCSAACQPGYVASTATLQCDRGQLAPSQFACAEESCAAPWNVSFSAQPCLEGSTLAPGGICTTQCESGYTPSESTLSCSRGRLTPNAFLCAESACPSPDVMHAISPSCSGLASVKSRETCIPQCQDGYAASEELLYCNRGRLDPEVFVCEPGFPVDVGVVIASVPSALLAGSLALITAYCFMGKTAEEEKPAPYDPLQEWWQCVQEVEPGTCVFCGKQPEELETRYEDHGPATLFRSCAACAALLGFEEADEEQEAEAQEEQEEVSEMVDNKKQLGSDCELGSKGVRSLAGARHTSESSPVPQVQV</sequence>
<feature type="compositionally biased region" description="Acidic residues" evidence="1">
    <location>
        <begin position="1825"/>
        <end position="1841"/>
    </location>
</feature>
<organism evidence="2 3">
    <name type="scientific">Effrenium voratum</name>
    <dbReference type="NCBI Taxonomy" id="2562239"/>
    <lineage>
        <taxon>Eukaryota</taxon>
        <taxon>Sar</taxon>
        <taxon>Alveolata</taxon>
        <taxon>Dinophyceae</taxon>
        <taxon>Suessiales</taxon>
        <taxon>Symbiodiniaceae</taxon>
        <taxon>Effrenium</taxon>
    </lineage>
</organism>
<protein>
    <submittedName>
        <fullName evidence="2">Uncharacterized protein</fullName>
    </submittedName>
</protein>
<reference evidence="2" key="1">
    <citation type="submission" date="2023-08" db="EMBL/GenBank/DDBJ databases">
        <authorList>
            <person name="Chen Y."/>
            <person name="Shah S."/>
            <person name="Dougan E. K."/>
            <person name="Thang M."/>
            <person name="Chan C."/>
        </authorList>
    </citation>
    <scope>NUCLEOTIDE SEQUENCE</scope>
</reference>
<dbReference type="EMBL" id="CAUJNA010003627">
    <property type="protein sequence ID" value="CAJ1406413.1"/>
    <property type="molecule type" value="Genomic_DNA"/>
</dbReference>